<proteinExistence type="predicted"/>
<dbReference type="InterPro" id="IPR023393">
    <property type="entry name" value="START-like_dom_sf"/>
</dbReference>
<dbReference type="Proteomes" id="UP000649179">
    <property type="component" value="Unassembled WGS sequence"/>
</dbReference>
<dbReference type="InterPro" id="IPR019587">
    <property type="entry name" value="Polyketide_cyclase/dehydratase"/>
</dbReference>
<organism evidence="1 2">
    <name type="scientific">Marmoricola endophyticus</name>
    <dbReference type="NCBI Taxonomy" id="2040280"/>
    <lineage>
        <taxon>Bacteria</taxon>
        <taxon>Bacillati</taxon>
        <taxon>Actinomycetota</taxon>
        <taxon>Actinomycetes</taxon>
        <taxon>Propionibacteriales</taxon>
        <taxon>Nocardioidaceae</taxon>
        <taxon>Marmoricola</taxon>
    </lineage>
</organism>
<sequence>MKRTLTVSDSVEIDAPADEIWAQLADPSQMGRWSPENSGTEAPSRGVLSVGDEFVGRNRRGRARWVTKCRVSDSDPGKRFAFDVLAIGPSKPVMGGRIASWSYDLSPAGGGTRVTETWTDNRPWPDLAANLFDKVAAGKPFAEFQRGNIARTLAALKADLSR</sequence>
<comment type="caution">
    <text evidence="1">The sequence shown here is derived from an EMBL/GenBank/DDBJ whole genome shotgun (WGS) entry which is preliminary data.</text>
</comment>
<reference evidence="1" key="2">
    <citation type="submission" date="2020-09" db="EMBL/GenBank/DDBJ databases">
        <authorList>
            <person name="Sun Q."/>
            <person name="Zhou Y."/>
        </authorList>
    </citation>
    <scope>NUCLEOTIDE SEQUENCE</scope>
    <source>
        <strain evidence="1">CGMCC 1.16067</strain>
    </source>
</reference>
<accession>A0A917BCM9</accession>
<dbReference type="EMBL" id="BMKQ01000001">
    <property type="protein sequence ID" value="GGF37540.1"/>
    <property type="molecule type" value="Genomic_DNA"/>
</dbReference>
<protein>
    <submittedName>
        <fullName evidence="1">Polyketide cyclase</fullName>
    </submittedName>
</protein>
<reference evidence="1" key="1">
    <citation type="journal article" date="2014" name="Int. J. Syst. Evol. Microbiol.">
        <title>Complete genome sequence of Corynebacterium casei LMG S-19264T (=DSM 44701T), isolated from a smear-ripened cheese.</title>
        <authorList>
            <consortium name="US DOE Joint Genome Institute (JGI-PGF)"/>
            <person name="Walter F."/>
            <person name="Albersmeier A."/>
            <person name="Kalinowski J."/>
            <person name="Ruckert C."/>
        </authorList>
    </citation>
    <scope>NUCLEOTIDE SEQUENCE</scope>
    <source>
        <strain evidence="1">CGMCC 1.16067</strain>
    </source>
</reference>
<dbReference type="SUPFAM" id="SSF55961">
    <property type="entry name" value="Bet v1-like"/>
    <property type="match status" value="1"/>
</dbReference>
<dbReference type="AlphaFoldDB" id="A0A917BCM9"/>
<dbReference type="Pfam" id="PF10604">
    <property type="entry name" value="Polyketide_cyc2"/>
    <property type="match status" value="1"/>
</dbReference>
<dbReference type="CDD" id="cd07812">
    <property type="entry name" value="SRPBCC"/>
    <property type="match status" value="1"/>
</dbReference>
<evidence type="ECO:0000313" key="1">
    <source>
        <dbReference type="EMBL" id="GGF37540.1"/>
    </source>
</evidence>
<dbReference type="RefSeq" id="WP_188778587.1">
    <property type="nucleotide sequence ID" value="NZ_BMKQ01000001.1"/>
</dbReference>
<dbReference type="Gene3D" id="3.30.530.20">
    <property type="match status" value="1"/>
</dbReference>
<evidence type="ECO:0000313" key="2">
    <source>
        <dbReference type="Proteomes" id="UP000649179"/>
    </source>
</evidence>
<gene>
    <name evidence="1" type="ORF">GCM10011519_08900</name>
</gene>
<name>A0A917BCM9_9ACTN</name>
<keyword evidence="2" id="KW-1185">Reference proteome</keyword>